<organism evidence="2 3">
    <name type="scientific">Gemmata obscuriglobus</name>
    <dbReference type="NCBI Taxonomy" id="114"/>
    <lineage>
        <taxon>Bacteria</taxon>
        <taxon>Pseudomonadati</taxon>
        <taxon>Planctomycetota</taxon>
        <taxon>Planctomycetia</taxon>
        <taxon>Gemmatales</taxon>
        <taxon>Gemmataceae</taxon>
        <taxon>Gemmata</taxon>
    </lineage>
</organism>
<feature type="compositionally biased region" description="Low complexity" evidence="1">
    <location>
        <begin position="128"/>
        <end position="145"/>
    </location>
</feature>
<keyword evidence="3" id="KW-1185">Reference proteome</keyword>
<dbReference type="Proteomes" id="UP000245802">
    <property type="component" value="Chromosome"/>
</dbReference>
<evidence type="ECO:0000313" key="3">
    <source>
        <dbReference type="Proteomes" id="UP000245802"/>
    </source>
</evidence>
<evidence type="ECO:0000313" key="2">
    <source>
        <dbReference type="EMBL" id="AWM40465.1"/>
    </source>
</evidence>
<dbReference type="EMBL" id="CP025958">
    <property type="protein sequence ID" value="AWM40465.1"/>
    <property type="molecule type" value="Genomic_DNA"/>
</dbReference>
<dbReference type="PROSITE" id="PS51257">
    <property type="entry name" value="PROKAR_LIPOPROTEIN"/>
    <property type="match status" value="1"/>
</dbReference>
<dbReference type="KEGG" id="gog:C1280_28095"/>
<reference evidence="2 3" key="1">
    <citation type="submission" date="2018-01" db="EMBL/GenBank/DDBJ databases">
        <title>G. obscuriglobus.</title>
        <authorList>
            <person name="Franke J."/>
            <person name="Blomberg W."/>
            <person name="Selmecki A."/>
        </authorList>
    </citation>
    <scope>NUCLEOTIDE SEQUENCE [LARGE SCALE GENOMIC DNA]</scope>
    <source>
        <strain evidence="2 3">DSM 5831</strain>
    </source>
</reference>
<sequence>MRLAATGLGMLVCTGLVGCMNTGKDKEKNKIGAKQPAPTPGLPGTPTISTGAARMPGANPYSTTGIQQTGGVAQQQRVGTTGQNTLNTPGVPQPNFGGPSSYGTPNTTIGAPGQTGVMPSVQPPPSGLSPASSGSPLGAAPPGNWPGAGTGTAAGAAPSAGRVSLSTPPAPQLNSLEPLPPPPPGSSTERASGGAYTPLAAPVPPAPPAVTPGPLG</sequence>
<proteinExistence type="predicted"/>
<dbReference type="AlphaFoldDB" id="A0A2Z3HBV8"/>
<feature type="region of interest" description="Disordered" evidence="1">
    <location>
        <begin position="26"/>
        <end position="216"/>
    </location>
</feature>
<gene>
    <name evidence="2" type="ORF">C1280_28095</name>
</gene>
<protein>
    <submittedName>
        <fullName evidence="2">Uncharacterized protein</fullName>
    </submittedName>
</protein>
<feature type="compositionally biased region" description="Pro residues" evidence="1">
    <location>
        <begin position="201"/>
        <end position="216"/>
    </location>
</feature>
<evidence type="ECO:0000256" key="1">
    <source>
        <dbReference type="SAM" id="MobiDB-lite"/>
    </source>
</evidence>
<name>A0A2Z3HBV8_9BACT</name>
<feature type="compositionally biased region" description="Polar residues" evidence="1">
    <location>
        <begin position="60"/>
        <end position="90"/>
    </location>
</feature>
<accession>A0A2Z3HBV8</accession>